<name>A0A7R7IDD4_9FIRM</name>
<dbReference type="RefSeq" id="WP_271715158.1">
    <property type="nucleotide sequence ID" value="NZ_AP024169.1"/>
</dbReference>
<dbReference type="EMBL" id="AP024169">
    <property type="protein sequence ID" value="BCN29903.1"/>
    <property type="molecule type" value="Genomic_DNA"/>
</dbReference>
<evidence type="ECO:0000313" key="2">
    <source>
        <dbReference type="Proteomes" id="UP000595897"/>
    </source>
</evidence>
<protein>
    <recommendedName>
        <fullName evidence="3">Iron-only hydrogenase system regulator</fullName>
    </recommendedName>
</protein>
<dbReference type="InterPro" id="IPR027271">
    <property type="entry name" value="Acetolactate_synth/TF_NikR_C"/>
</dbReference>
<dbReference type="Gene3D" id="3.30.70.1150">
    <property type="entry name" value="ACT-like. Chain A, domain 2"/>
    <property type="match status" value="1"/>
</dbReference>
<reference evidence="1 2" key="1">
    <citation type="submission" date="2020-11" db="EMBL/GenBank/DDBJ databases">
        <title>Draft genome sequencing of a Lachnospiraceae strain isolated from anoxic soil subjected to BSD treatment.</title>
        <authorList>
            <person name="Uek A."/>
            <person name="Tonouchi A."/>
        </authorList>
    </citation>
    <scope>NUCLEOTIDE SEQUENCE [LARGE SCALE GENOMIC DNA]</scope>
    <source>
        <strain evidence="1 2">TB5</strain>
    </source>
</reference>
<proteinExistence type="predicted"/>
<dbReference type="KEGG" id="ahb:bsdtb5_11980"/>
<accession>A0A7R7IDD4</accession>
<organism evidence="1 2">
    <name type="scientific">Anaeromicropila herbilytica</name>
    <dbReference type="NCBI Taxonomy" id="2785025"/>
    <lineage>
        <taxon>Bacteria</taxon>
        <taxon>Bacillati</taxon>
        <taxon>Bacillota</taxon>
        <taxon>Clostridia</taxon>
        <taxon>Lachnospirales</taxon>
        <taxon>Lachnospiraceae</taxon>
        <taxon>Anaeromicropila</taxon>
    </lineage>
</organism>
<evidence type="ECO:0000313" key="1">
    <source>
        <dbReference type="EMBL" id="BCN29903.1"/>
    </source>
</evidence>
<dbReference type="InterPro" id="IPR045865">
    <property type="entry name" value="ACT-like_dom_sf"/>
</dbReference>
<evidence type="ECO:0008006" key="3">
    <source>
        <dbReference type="Google" id="ProtNLM"/>
    </source>
</evidence>
<keyword evidence="2" id="KW-1185">Reference proteome</keyword>
<dbReference type="Proteomes" id="UP000595897">
    <property type="component" value="Chromosome"/>
</dbReference>
<sequence>MSKIIMGIKVENRENIVPNVQELLTEHGCEITTRVGLHVASEDKCSRHGLILLEFIDNADDSAKKLEDELLALGHVEVQKMVF</sequence>
<gene>
    <name evidence="1" type="ORF">bsdtb5_11980</name>
</gene>
<dbReference type="SUPFAM" id="SSF55021">
    <property type="entry name" value="ACT-like"/>
    <property type="match status" value="1"/>
</dbReference>
<dbReference type="AlphaFoldDB" id="A0A7R7IDD4"/>